<keyword evidence="4 7" id="KW-1133">Transmembrane helix</keyword>
<accession>A0A9W8JRB0</accession>
<evidence type="ECO:0000256" key="1">
    <source>
        <dbReference type="ARBA" id="ARBA00004651"/>
    </source>
</evidence>
<proteinExistence type="predicted"/>
<feature type="compositionally biased region" description="Basic residues" evidence="6">
    <location>
        <begin position="1"/>
        <end position="12"/>
    </location>
</feature>
<feature type="transmembrane region" description="Helical" evidence="7">
    <location>
        <begin position="331"/>
        <end position="355"/>
    </location>
</feature>
<dbReference type="OrthoDB" id="199599at2759"/>
<gene>
    <name evidence="9" type="ORF">NLJ89_g10350</name>
</gene>
<dbReference type="PANTHER" id="PTHR34187:SF2">
    <property type="entry name" value="DUF202 DOMAIN-CONTAINING PROTEIN"/>
    <property type="match status" value="1"/>
</dbReference>
<dbReference type="Proteomes" id="UP001148786">
    <property type="component" value="Unassembled WGS sequence"/>
</dbReference>
<protein>
    <recommendedName>
        <fullName evidence="8">DUF202 domain-containing protein</fullName>
    </recommendedName>
</protein>
<evidence type="ECO:0000256" key="2">
    <source>
        <dbReference type="ARBA" id="ARBA00022475"/>
    </source>
</evidence>
<dbReference type="GO" id="GO:0005886">
    <property type="term" value="C:plasma membrane"/>
    <property type="evidence" value="ECO:0007669"/>
    <property type="project" value="UniProtKB-SubCell"/>
</dbReference>
<keyword evidence="2" id="KW-1003">Cell membrane</keyword>
<evidence type="ECO:0000313" key="10">
    <source>
        <dbReference type="Proteomes" id="UP001148786"/>
    </source>
</evidence>
<sequence length="358" mass="39052">MSPHETKKRKRSVAPESDLEDGGGQNSTPKRSSKFWSEDGNIILQAENVQFRVQKWVLSTQSNISADIFSLPPPEEPSAPLVAAALSLIQEHSRNSGRTGNGWWCTSVKESGLSSIKLKGAQHTSRNSLQIPNLYFHGIASVGSALSPPTFHLLDALSFRIRLRSDMNASNTLQETPTIACGSSSSPAEYHSGPEDFMEKEGTELPAQNRPKTFSFPPLIDQYLSFSPTVVLENSGSVARDHLASERTFLAYVRTSLALASTGVALVQPFTINDLASPEVMVQLNAASRSIQRFARPLGVTTVMLALVMLMIAVYRYFLVQHTLPDQKFPVARYTIAFLSFILGSLVVVVFGALLGGQ</sequence>
<evidence type="ECO:0000256" key="3">
    <source>
        <dbReference type="ARBA" id="ARBA00022692"/>
    </source>
</evidence>
<keyword evidence="10" id="KW-1185">Reference proteome</keyword>
<evidence type="ECO:0000256" key="4">
    <source>
        <dbReference type="ARBA" id="ARBA00022989"/>
    </source>
</evidence>
<name>A0A9W8JRB0_9AGAR</name>
<dbReference type="EMBL" id="JANKHO010001863">
    <property type="protein sequence ID" value="KAJ3497428.1"/>
    <property type="molecule type" value="Genomic_DNA"/>
</dbReference>
<comment type="subcellular location">
    <subcellularLocation>
        <location evidence="1">Cell membrane</location>
        <topology evidence="1">Multi-pass membrane protein</topology>
    </subcellularLocation>
</comment>
<evidence type="ECO:0000256" key="7">
    <source>
        <dbReference type="SAM" id="Phobius"/>
    </source>
</evidence>
<dbReference type="InterPro" id="IPR052053">
    <property type="entry name" value="IM_YidH-like"/>
</dbReference>
<dbReference type="Pfam" id="PF02656">
    <property type="entry name" value="DUF202"/>
    <property type="match status" value="1"/>
</dbReference>
<keyword evidence="3 7" id="KW-0812">Transmembrane</keyword>
<organism evidence="9 10">
    <name type="scientific">Agrocybe chaxingu</name>
    <dbReference type="NCBI Taxonomy" id="84603"/>
    <lineage>
        <taxon>Eukaryota</taxon>
        <taxon>Fungi</taxon>
        <taxon>Dikarya</taxon>
        <taxon>Basidiomycota</taxon>
        <taxon>Agaricomycotina</taxon>
        <taxon>Agaricomycetes</taxon>
        <taxon>Agaricomycetidae</taxon>
        <taxon>Agaricales</taxon>
        <taxon>Agaricineae</taxon>
        <taxon>Strophariaceae</taxon>
        <taxon>Agrocybe</taxon>
    </lineage>
</organism>
<dbReference type="InterPro" id="IPR003807">
    <property type="entry name" value="DUF202"/>
</dbReference>
<feature type="domain" description="DUF202" evidence="8">
    <location>
        <begin position="240"/>
        <end position="322"/>
    </location>
</feature>
<dbReference type="AlphaFoldDB" id="A0A9W8JRB0"/>
<evidence type="ECO:0000256" key="6">
    <source>
        <dbReference type="SAM" id="MobiDB-lite"/>
    </source>
</evidence>
<evidence type="ECO:0000256" key="5">
    <source>
        <dbReference type="ARBA" id="ARBA00023136"/>
    </source>
</evidence>
<dbReference type="PANTHER" id="PTHR34187">
    <property type="entry name" value="FGR18P"/>
    <property type="match status" value="1"/>
</dbReference>
<feature type="transmembrane region" description="Helical" evidence="7">
    <location>
        <begin position="298"/>
        <end position="319"/>
    </location>
</feature>
<feature type="region of interest" description="Disordered" evidence="6">
    <location>
        <begin position="1"/>
        <end position="34"/>
    </location>
</feature>
<keyword evidence="5 7" id="KW-0472">Membrane</keyword>
<reference evidence="9" key="1">
    <citation type="submission" date="2022-07" db="EMBL/GenBank/DDBJ databases">
        <title>Genome Sequence of Agrocybe chaxingu.</title>
        <authorList>
            <person name="Buettner E."/>
        </authorList>
    </citation>
    <scope>NUCLEOTIDE SEQUENCE</scope>
    <source>
        <strain evidence="9">MP-N11</strain>
    </source>
</reference>
<evidence type="ECO:0000259" key="8">
    <source>
        <dbReference type="Pfam" id="PF02656"/>
    </source>
</evidence>
<comment type="caution">
    <text evidence="9">The sequence shown here is derived from an EMBL/GenBank/DDBJ whole genome shotgun (WGS) entry which is preliminary data.</text>
</comment>
<evidence type="ECO:0000313" key="9">
    <source>
        <dbReference type="EMBL" id="KAJ3497428.1"/>
    </source>
</evidence>